<evidence type="ECO:0000256" key="1">
    <source>
        <dbReference type="SAM" id="MobiDB-lite"/>
    </source>
</evidence>
<feature type="region of interest" description="Disordered" evidence="1">
    <location>
        <begin position="134"/>
        <end position="161"/>
    </location>
</feature>
<gene>
    <name evidence="2" type="ORF">METZ01_LOCUS418772</name>
</gene>
<feature type="region of interest" description="Disordered" evidence="1">
    <location>
        <begin position="1"/>
        <end position="20"/>
    </location>
</feature>
<dbReference type="EMBL" id="UINC01164856">
    <property type="protein sequence ID" value="SVD65918.1"/>
    <property type="molecule type" value="Genomic_DNA"/>
</dbReference>
<protein>
    <submittedName>
        <fullName evidence="2">Uncharacterized protein</fullName>
    </submittedName>
</protein>
<name>A0A382X6D3_9ZZZZ</name>
<feature type="compositionally biased region" description="Low complexity" evidence="1">
    <location>
        <begin position="1"/>
        <end position="14"/>
    </location>
</feature>
<dbReference type="AlphaFoldDB" id="A0A382X6D3"/>
<evidence type="ECO:0000313" key="2">
    <source>
        <dbReference type="EMBL" id="SVD65918.1"/>
    </source>
</evidence>
<accession>A0A382X6D3</accession>
<proteinExistence type="predicted"/>
<feature type="non-terminal residue" evidence="2">
    <location>
        <position position="273"/>
    </location>
</feature>
<sequence length="273" mass="28790">QTAAATAPTTDNAVAPPPVMVGPLARPVVRMEASHATDNRAGTVKRTLAEPARGDQGRQAGIAAPIETGDRTADPTEVISPDPHLRITVHPPPEDNMSPPATQCLGSPMAPYRYRPTMAALLLVAVVACGGEPGPADDTDPAKETVPLADEETSPRETMRSTTGEFNACLEASGYEFRGFAGEDPTGTAVADDPGYVEALQRCNAQTGIADLRAEFQQSRAERTPGQIRETNGQILAVVDCLRARGWEVDDPTQDETGALNLRGLLQGSDVDL</sequence>
<feature type="non-terminal residue" evidence="2">
    <location>
        <position position="1"/>
    </location>
</feature>
<organism evidence="2">
    <name type="scientific">marine metagenome</name>
    <dbReference type="NCBI Taxonomy" id="408172"/>
    <lineage>
        <taxon>unclassified sequences</taxon>
        <taxon>metagenomes</taxon>
        <taxon>ecological metagenomes</taxon>
    </lineage>
</organism>
<reference evidence="2" key="1">
    <citation type="submission" date="2018-05" db="EMBL/GenBank/DDBJ databases">
        <authorList>
            <person name="Lanie J.A."/>
            <person name="Ng W.-L."/>
            <person name="Kazmierczak K.M."/>
            <person name="Andrzejewski T.M."/>
            <person name="Davidsen T.M."/>
            <person name="Wayne K.J."/>
            <person name="Tettelin H."/>
            <person name="Glass J.I."/>
            <person name="Rusch D."/>
            <person name="Podicherti R."/>
            <person name="Tsui H.-C.T."/>
            <person name="Winkler M.E."/>
        </authorList>
    </citation>
    <scope>NUCLEOTIDE SEQUENCE</scope>
</reference>
<feature type="region of interest" description="Disordered" evidence="1">
    <location>
        <begin position="33"/>
        <end position="84"/>
    </location>
</feature>